<evidence type="ECO:0008006" key="3">
    <source>
        <dbReference type="Google" id="ProtNLM"/>
    </source>
</evidence>
<comment type="caution">
    <text evidence="1">The sequence shown here is derived from an EMBL/GenBank/DDBJ whole genome shotgun (WGS) entry which is preliminary data.</text>
</comment>
<dbReference type="Proteomes" id="UP000324638">
    <property type="component" value="Unassembled WGS sequence"/>
</dbReference>
<dbReference type="RefSeq" id="WP_147738068.1">
    <property type="nucleotide sequence ID" value="NZ_SAXU01000001.1"/>
</dbReference>
<dbReference type="Gene3D" id="3.40.50.150">
    <property type="entry name" value="Vaccinia Virus protein VP39"/>
    <property type="match status" value="1"/>
</dbReference>
<dbReference type="SUPFAM" id="SSF53335">
    <property type="entry name" value="S-adenosyl-L-methionine-dependent methyltransferases"/>
    <property type="match status" value="1"/>
</dbReference>
<name>A0A5C8D3P4_9SPIR</name>
<evidence type="ECO:0000313" key="2">
    <source>
        <dbReference type="Proteomes" id="UP000324638"/>
    </source>
</evidence>
<proteinExistence type="predicted"/>
<gene>
    <name evidence="1" type="ORF">EPJ79_00745</name>
</gene>
<dbReference type="EMBL" id="SAXU01000001">
    <property type="protein sequence ID" value="TXJ19718.1"/>
    <property type="molecule type" value="Genomic_DNA"/>
</dbReference>
<accession>A0A5C8D3P4</accession>
<dbReference type="InterPro" id="IPR029063">
    <property type="entry name" value="SAM-dependent_MTases_sf"/>
</dbReference>
<evidence type="ECO:0000313" key="1">
    <source>
        <dbReference type="EMBL" id="TXJ19718.1"/>
    </source>
</evidence>
<reference evidence="1 2" key="1">
    <citation type="journal article" date="1992" name="Lakartidningen">
        <title>[Penicillin V and not amoxicillin is the first choice preparation in acute otitis].</title>
        <authorList>
            <person name="Kamme C."/>
            <person name="Lundgren K."/>
            <person name="Prellner K."/>
        </authorList>
    </citation>
    <scope>NUCLEOTIDE SEQUENCE [LARGE SCALE GENOMIC DNA]</scope>
    <source>
        <strain evidence="1 2">513A</strain>
    </source>
</reference>
<protein>
    <recommendedName>
        <fullName evidence="3">FkbM family methyltransferase</fullName>
    </recommendedName>
</protein>
<organism evidence="1 2">
    <name type="scientific">Brachyspira aalborgi</name>
    <dbReference type="NCBI Taxonomy" id="29522"/>
    <lineage>
        <taxon>Bacteria</taxon>
        <taxon>Pseudomonadati</taxon>
        <taxon>Spirochaetota</taxon>
        <taxon>Spirochaetia</taxon>
        <taxon>Brachyspirales</taxon>
        <taxon>Brachyspiraceae</taxon>
        <taxon>Brachyspira</taxon>
    </lineage>
</organism>
<sequence>MDNINKKLNEIYDTKAPDFESLINIKDIVLYGAGSLGEMAINILQDMNIKPKYMIDKQKTGYFKDIKIVKPYDIAINDKYNSLFINCISSISRNEIEDYLKSLGCKNIIHFYNYIYLIFPSILSNGWFIDDILDSTKQEIYKVCQELQHDEISINHYIQFLYEKLKVKEVINPNFPVLSKKKYFGCPSIPKLKNNEVLLDLGADMGQTIESFIKATGNKFKNIYAFEPNNKSYDFLIDNYKNDERIIIDNRVIHNIDGFVNFKEDIGGGVGF</sequence>
<dbReference type="AlphaFoldDB" id="A0A5C8D3P4"/>